<evidence type="ECO:0000313" key="1">
    <source>
        <dbReference type="EMBL" id="CAX25125.1"/>
    </source>
</evidence>
<dbReference type="KEGG" id="mdi:METDI3482"/>
<dbReference type="EMBL" id="FP103042">
    <property type="protein sequence ID" value="CAX25125.1"/>
    <property type="molecule type" value="Genomic_DNA"/>
</dbReference>
<protein>
    <submittedName>
        <fullName evidence="1">Uncharacterized protein</fullName>
    </submittedName>
</protein>
<organism evidence="1 2">
    <name type="scientific">Methylorubrum extorquens (strain DSM 6343 / CIP 106787 / DM4)</name>
    <name type="common">Methylobacterium extorquens</name>
    <dbReference type="NCBI Taxonomy" id="661410"/>
    <lineage>
        <taxon>Bacteria</taxon>
        <taxon>Pseudomonadati</taxon>
        <taxon>Pseudomonadota</taxon>
        <taxon>Alphaproteobacteria</taxon>
        <taxon>Hyphomicrobiales</taxon>
        <taxon>Methylobacteriaceae</taxon>
        <taxon>Methylorubrum</taxon>
    </lineage>
</organism>
<evidence type="ECO:0000313" key="2">
    <source>
        <dbReference type="Proteomes" id="UP000008070"/>
    </source>
</evidence>
<accession>C7C8I4</accession>
<gene>
    <name evidence="1" type="ORF">METD_I3482</name>
</gene>
<proteinExistence type="predicted"/>
<dbReference type="Proteomes" id="UP000008070">
    <property type="component" value="Chromosome"/>
</dbReference>
<name>C7C8I4_METED</name>
<dbReference type="HOGENOM" id="CLU_2899052_0_0_5"/>
<reference evidence="2" key="1">
    <citation type="journal article" date="2009" name="PLoS ONE">
        <title>Methylobacterium genome sequences: a reference blueprint to investigate microbial metabolism of C1 compounds from natural and industrial sources.</title>
        <authorList>
            <person name="Vuilleumier S."/>
            <person name="Chistoserdova L."/>
            <person name="Lee M.-C."/>
            <person name="Bringel F."/>
            <person name="Lajus A."/>
            <person name="Zhou Y."/>
            <person name="Gourion B."/>
            <person name="Barbe V."/>
            <person name="Chang J."/>
            <person name="Cruveiller S."/>
            <person name="Dossat C."/>
            <person name="Gillett W."/>
            <person name="Gruffaz C."/>
            <person name="Haugen E."/>
            <person name="Hourcade E."/>
            <person name="Levy R."/>
            <person name="Mangenot S."/>
            <person name="Muller E."/>
            <person name="Nadalig T."/>
            <person name="Pagni M."/>
            <person name="Penny C."/>
            <person name="Peyraud R."/>
            <person name="Robinson D.G."/>
            <person name="Roche D."/>
            <person name="Rouy Z."/>
            <person name="Saenampechek C."/>
            <person name="Salvignol G."/>
            <person name="Vallenet D."/>
            <person name="Wu Z."/>
            <person name="Marx C.J."/>
            <person name="Vorholt J.A."/>
            <person name="Olson M.V."/>
            <person name="Kaul R."/>
            <person name="Weissenbach J."/>
            <person name="Medigue C."/>
            <person name="Lidstrom M.E."/>
        </authorList>
    </citation>
    <scope>NUCLEOTIDE SEQUENCE [LARGE SCALE GENOMIC DNA]</scope>
    <source>
        <strain evidence="2">DSM 6343 / CIP 106787 / DM4</strain>
    </source>
</reference>
<sequence length="62" mass="6678">MVGAEALRQSRGADASRPARLLPSLAGLRSLRAARHLPDRSGEEGGRLTLYPVGRVSLFHVQ</sequence>
<dbReference type="AlphaFoldDB" id="C7C8I4"/>